<feature type="compositionally biased region" description="Polar residues" evidence="1">
    <location>
        <begin position="648"/>
        <end position="660"/>
    </location>
</feature>
<dbReference type="PANTHER" id="PTHR46033">
    <property type="entry name" value="PROTEIN MAIN-LIKE 2"/>
    <property type="match status" value="1"/>
</dbReference>
<evidence type="ECO:0000259" key="2">
    <source>
        <dbReference type="Pfam" id="PF10536"/>
    </source>
</evidence>
<proteinExistence type="predicted"/>
<dbReference type="Pfam" id="PF10536">
    <property type="entry name" value="PMD"/>
    <property type="match status" value="1"/>
</dbReference>
<sequence length="1008" mass="110557">MASSSRRSVRKRRNTRTNKGDPPISSEAAMLRGGENNGNSSSSGSGPTEPFEEVLCRPTVDSWYKSSDRAAGWEAWVDRELVDRGFCDRLEQAGVLHSILISRSSNMFQDIEVLRQLVRRWCPSTHTFFFTYGELTVTFEDVENHWMLPILGDQDLEEVELSSEELRMEAALADYIGRKNTFLGTQASRFTSWMDHFKIEEDALIRKAAFVAYWLSKCVFGEHPAYLIKPLYFSIAVKIAASVCFPLAPLLLGQLYTQLDLLHAEELIGASCHTVATAFNSFVVHTFLWEHALDYIIKGGKPYEGRNKFATIPEEVATYVGDFQGDVPALYRWVGCKFYDHSLIPSLDSESKLPVLSLGRLHFTAYCAHRVRRQFGFDQEILAVMGVAAGEIPTVNPFLKARAFAYWSGVTSQVACVSPLPHLRLFAATNTMTTYANRQSLDYPHVPALGKVASNRGRRTTSAGTPTAKEGQSSRSRKKEAPNRDSPAQASKKKKTTAARAKGVGGEDIEIDVVEVVPDEETVATEAASDDETTASGGKDAVAEASTNKDVVSMDELKAAEASSDDISIASASNPKSIERAIDEHAIVRAVTSAVRTVGAKPITITSSGRTAQGNPSWSGSRTDPSLFDSSPSTLHYVRRARRGSIVSTDSKRTISTTIGVPTPPSPLHESGDETVPAAAEETPGSEEVPIHISDFLEGNIIKDTPVDENLVVGTDFDTGVTQIECAEVAASEDPVLVDVTLGSDIPVMEGTFAQDPVDDISIENMADTHDSYDEVLAGTGEHVIGAQAVDLEVTILVATHMSPTRTAGSGNEAVAEEEERHQTAAMESATMGQPGLLSATRFATLGSAVLIEMDAFFQEFDQMSVSSRHTEHFWIFDDEKVDFHGFRVPHGGVQGSSMLTFLCCVLAHIEHTRLEDVTEVHILEWKAMVQEITREGFKFNFIIDYLRRLAHDMFSRRILAELRTVEARAAALRDALNMIAPDLWDLAFAKRVSADPHTRSALYDLPS</sequence>
<dbReference type="EMBL" id="OIVN01004371">
    <property type="protein sequence ID" value="SPD16982.1"/>
    <property type="molecule type" value="Genomic_DNA"/>
</dbReference>
<dbReference type="GO" id="GO:0010073">
    <property type="term" value="P:meristem maintenance"/>
    <property type="evidence" value="ECO:0007669"/>
    <property type="project" value="InterPro"/>
</dbReference>
<name>A0A2N9HX83_FAGSY</name>
<feature type="compositionally biased region" description="Acidic residues" evidence="1">
    <location>
        <begin position="520"/>
        <end position="533"/>
    </location>
</feature>
<evidence type="ECO:0000256" key="1">
    <source>
        <dbReference type="SAM" id="MobiDB-lite"/>
    </source>
</evidence>
<feature type="region of interest" description="Disordered" evidence="1">
    <location>
        <begin position="520"/>
        <end position="548"/>
    </location>
</feature>
<dbReference type="AlphaFoldDB" id="A0A2N9HX83"/>
<dbReference type="InterPro" id="IPR044824">
    <property type="entry name" value="MAIN-like"/>
</dbReference>
<feature type="region of interest" description="Disordered" evidence="1">
    <location>
        <begin position="648"/>
        <end position="678"/>
    </location>
</feature>
<feature type="region of interest" description="Disordered" evidence="1">
    <location>
        <begin position="1"/>
        <end position="51"/>
    </location>
</feature>
<feature type="compositionally biased region" description="Low complexity" evidence="1">
    <location>
        <begin position="33"/>
        <end position="46"/>
    </location>
</feature>
<dbReference type="PANTHER" id="PTHR46033:SF80">
    <property type="entry name" value="PROTEIN MAIN-LIKE 2-LIKE"/>
    <property type="match status" value="1"/>
</dbReference>
<feature type="compositionally biased region" description="Polar residues" evidence="1">
    <location>
        <begin position="460"/>
        <end position="474"/>
    </location>
</feature>
<dbReference type="InterPro" id="IPR019557">
    <property type="entry name" value="AminoTfrase-like_pln_mobile"/>
</dbReference>
<reference evidence="3" key="1">
    <citation type="submission" date="2018-02" db="EMBL/GenBank/DDBJ databases">
        <authorList>
            <person name="Cohen D.B."/>
            <person name="Kent A.D."/>
        </authorList>
    </citation>
    <scope>NUCLEOTIDE SEQUENCE</scope>
</reference>
<gene>
    <name evidence="3" type="ORF">FSB_LOCUS44864</name>
</gene>
<feature type="domain" description="Aminotransferase-like plant mobile" evidence="2">
    <location>
        <begin position="104"/>
        <end position="271"/>
    </location>
</feature>
<feature type="compositionally biased region" description="Basic residues" evidence="1">
    <location>
        <begin position="7"/>
        <end position="16"/>
    </location>
</feature>
<feature type="region of interest" description="Disordered" evidence="1">
    <location>
        <begin position="450"/>
        <end position="504"/>
    </location>
</feature>
<feature type="region of interest" description="Disordered" evidence="1">
    <location>
        <begin position="606"/>
        <end position="631"/>
    </location>
</feature>
<accession>A0A2N9HX83</accession>
<protein>
    <recommendedName>
        <fullName evidence="2">Aminotransferase-like plant mobile domain-containing protein</fullName>
    </recommendedName>
</protein>
<evidence type="ECO:0000313" key="3">
    <source>
        <dbReference type="EMBL" id="SPD16982.1"/>
    </source>
</evidence>
<organism evidence="3">
    <name type="scientific">Fagus sylvatica</name>
    <name type="common">Beechnut</name>
    <dbReference type="NCBI Taxonomy" id="28930"/>
    <lineage>
        <taxon>Eukaryota</taxon>
        <taxon>Viridiplantae</taxon>
        <taxon>Streptophyta</taxon>
        <taxon>Embryophyta</taxon>
        <taxon>Tracheophyta</taxon>
        <taxon>Spermatophyta</taxon>
        <taxon>Magnoliopsida</taxon>
        <taxon>eudicotyledons</taxon>
        <taxon>Gunneridae</taxon>
        <taxon>Pentapetalae</taxon>
        <taxon>rosids</taxon>
        <taxon>fabids</taxon>
        <taxon>Fagales</taxon>
        <taxon>Fagaceae</taxon>
        <taxon>Fagus</taxon>
    </lineage>
</organism>